<evidence type="ECO:0008006" key="3">
    <source>
        <dbReference type="Google" id="ProtNLM"/>
    </source>
</evidence>
<organism evidence="2">
    <name type="scientific">Amblyomma triste</name>
    <name type="common">Neotropical tick</name>
    <dbReference type="NCBI Taxonomy" id="251400"/>
    <lineage>
        <taxon>Eukaryota</taxon>
        <taxon>Metazoa</taxon>
        <taxon>Ecdysozoa</taxon>
        <taxon>Arthropoda</taxon>
        <taxon>Chelicerata</taxon>
        <taxon>Arachnida</taxon>
        <taxon>Acari</taxon>
        <taxon>Parasitiformes</taxon>
        <taxon>Ixodida</taxon>
        <taxon>Ixodoidea</taxon>
        <taxon>Ixodidae</taxon>
        <taxon>Amblyomminae</taxon>
        <taxon>Amblyomma</taxon>
    </lineage>
</organism>
<sequence length="102" mass="11900">MKKVPVLLLIFGAEVAMATRFSMMRDESLHCQDGECFFRGYEVKVGVPVSMEKPCEQWNRRKSVEYPEVFVKGCDMKIVSERTLPDYIEQDKSNLWPKCCKK</sequence>
<protein>
    <recommendedName>
        <fullName evidence="3">Single domain-containing protein</fullName>
    </recommendedName>
</protein>
<reference evidence="2" key="1">
    <citation type="submission" date="2014-03" db="EMBL/GenBank/DDBJ databases">
        <title>The sialotranscriptome of Amblyomma triste, Amblyomma parvum and Amblyomma cajennense ticks, uncovered by 454-based RNA-seq.</title>
        <authorList>
            <person name="Garcia G.R."/>
            <person name="Gardinassi L.G."/>
            <person name="Ribeiro J.M."/>
            <person name="Anatriello E."/>
            <person name="Ferreira B.R."/>
            <person name="Moreira H.N."/>
            <person name="Mafra C."/>
            <person name="Olegario M.M."/>
            <person name="Szabo P.J."/>
            <person name="Miranda-Santos I.K."/>
            <person name="Maruyama S.R."/>
        </authorList>
    </citation>
    <scope>NUCLEOTIDE SEQUENCE</scope>
    <source>
        <strain evidence="2">Mato Grasso do Sul</strain>
        <tissue evidence="2">Salivary glands</tissue>
    </source>
</reference>
<proteinExistence type="evidence at transcript level"/>
<name>A0A023G9A8_AMBTT</name>
<evidence type="ECO:0000313" key="2">
    <source>
        <dbReference type="EMBL" id="JAC30402.1"/>
    </source>
</evidence>
<dbReference type="EMBL" id="GBBM01005016">
    <property type="protein sequence ID" value="JAC30402.1"/>
    <property type="molecule type" value="mRNA"/>
</dbReference>
<keyword evidence="1" id="KW-0732">Signal</keyword>
<accession>A0A023G9A8</accession>
<feature type="signal peptide" evidence="1">
    <location>
        <begin position="1"/>
        <end position="18"/>
    </location>
</feature>
<dbReference type="AlphaFoldDB" id="A0A023G9A8"/>
<feature type="chain" id="PRO_5001517271" description="Single domain-containing protein" evidence="1">
    <location>
        <begin position="19"/>
        <end position="102"/>
    </location>
</feature>
<evidence type="ECO:0000256" key="1">
    <source>
        <dbReference type="SAM" id="SignalP"/>
    </source>
</evidence>